<reference evidence="1" key="1">
    <citation type="journal article" date="2016" name="Gigascience">
        <title>De novo construction of an expanded transcriptome assembly for the western tarnished plant bug, Lygus hesperus.</title>
        <authorList>
            <person name="Tassone E.E."/>
            <person name="Geib S.M."/>
            <person name="Hall B."/>
            <person name="Fabrick J.A."/>
            <person name="Brent C.S."/>
            <person name="Hull J.J."/>
        </authorList>
    </citation>
    <scope>NUCLEOTIDE SEQUENCE</scope>
</reference>
<name>A0A146L3L2_LYGHE</name>
<accession>A0A146L3L2</accession>
<sequence>MGKCLRQCRSCTPNANIPHSTNATTAALRYFCHTPHYAAQNVYVMEAVCVDHLTPPPLHHQREYALCLAIFTGLVSYHGHPYCKSQSLEQQPCCMCHVLYTGHH</sequence>
<dbReference type="EMBL" id="GDHC01015498">
    <property type="protein sequence ID" value="JAQ03131.1"/>
    <property type="molecule type" value="Transcribed_RNA"/>
</dbReference>
<gene>
    <name evidence="1" type="ORF">g.3781</name>
</gene>
<dbReference type="AlphaFoldDB" id="A0A146L3L2"/>
<evidence type="ECO:0000313" key="1">
    <source>
        <dbReference type="EMBL" id="JAQ03131.1"/>
    </source>
</evidence>
<protein>
    <submittedName>
        <fullName evidence="1">Uncharacterized protein</fullName>
    </submittedName>
</protein>
<organism evidence="1">
    <name type="scientific">Lygus hesperus</name>
    <name type="common">Western plant bug</name>
    <dbReference type="NCBI Taxonomy" id="30085"/>
    <lineage>
        <taxon>Eukaryota</taxon>
        <taxon>Metazoa</taxon>
        <taxon>Ecdysozoa</taxon>
        <taxon>Arthropoda</taxon>
        <taxon>Hexapoda</taxon>
        <taxon>Insecta</taxon>
        <taxon>Pterygota</taxon>
        <taxon>Neoptera</taxon>
        <taxon>Paraneoptera</taxon>
        <taxon>Hemiptera</taxon>
        <taxon>Heteroptera</taxon>
        <taxon>Panheteroptera</taxon>
        <taxon>Cimicomorpha</taxon>
        <taxon>Miridae</taxon>
        <taxon>Mirini</taxon>
        <taxon>Lygus</taxon>
    </lineage>
</organism>
<proteinExistence type="predicted"/>